<dbReference type="PANTHER" id="PTHR30371:SF0">
    <property type="entry name" value="SEC-INDEPENDENT PROTEIN TRANSLOCASE PROTEIN TATC, CHLOROPLASTIC-RELATED"/>
    <property type="match status" value="1"/>
</dbReference>
<dbReference type="HAMAP" id="MF_00902">
    <property type="entry name" value="TatC"/>
    <property type="match status" value="1"/>
</dbReference>
<keyword evidence="2 5" id="KW-0812">Transmembrane</keyword>
<comment type="caution">
    <text evidence="6">The sequence shown here is derived from an EMBL/GenBank/DDBJ whole genome shotgun (WGS) entry which is preliminary data.</text>
</comment>
<organism evidence="6 7">
    <name type="scientific">Candidatus Akkermansia intestinigallinarum</name>
    <dbReference type="NCBI Taxonomy" id="2838431"/>
    <lineage>
        <taxon>Bacteria</taxon>
        <taxon>Pseudomonadati</taxon>
        <taxon>Verrucomicrobiota</taxon>
        <taxon>Verrucomicrobiia</taxon>
        <taxon>Verrucomicrobiales</taxon>
        <taxon>Akkermansiaceae</taxon>
        <taxon>Akkermansia</taxon>
    </lineage>
</organism>
<keyword evidence="5" id="KW-0653">Protein transport</keyword>
<feature type="transmembrane region" description="Helical" evidence="5">
    <location>
        <begin position="275"/>
        <end position="301"/>
    </location>
</feature>
<dbReference type="PROSITE" id="PS01218">
    <property type="entry name" value="TATC"/>
    <property type="match status" value="1"/>
</dbReference>
<sequence>MMLLRSMFRAREALQARRAAGDEPRPLLDHLEELRRTLLRMLGVLLAAMLLCFFLTPQIMHFLSRPVEQIRLQQEREALPEGMPLHDWLAAKRLAEVLPALSPEARDALLARQSARVREAARCVALLRAAALLPEAEQTDYLRDVLAQPQQADELTLALSLHASGALLRPAQQDEQIRLMGAFQPAEAFMLSVNLAFFAGLILSFPVQLRLLLGFIIPGLKPNERRLLYRCVAWGCLLFIAGCAFAYLAVLPRVLGFFYNYGAQMGIQNDWRIGYYLSFAAKLVLTFGAIFELPVLVLPLIKLNILTYDLMKRTRATAFVACFAAALLLAPSPDPGTMFLMALPMYLLYELCVLFARRQKRRRQRAAA</sequence>
<dbReference type="AlphaFoldDB" id="A0A9D1VAA4"/>
<feature type="transmembrane region" description="Helical" evidence="5">
    <location>
        <begin position="38"/>
        <end position="56"/>
    </location>
</feature>
<feature type="transmembrane region" description="Helical" evidence="5">
    <location>
        <begin position="195"/>
        <end position="220"/>
    </location>
</feature>
<dbReference type="InterPro" id="IPR002033">
    <property type="entry name" value="TatC"/>
</dbReference>
<dbReference type="InterPro" id="IPR019820">
    <property type="entry name" value="Sec-indep_translocase_CS"/>
</dbReference>
<feature type="transmembrane region" description="Helical" evidence="5">
    <location>
        <begin position="336"/>
        <end position="356"/>
    </location>
</feature>
<dbReference type="NCBIfam" id="TIGR00945">
    <property type="entry name" value="tatC"/>
    <property type="match status" value="1"/>
</dbReference>
<evidence type="ECO:0000313" key="6">
    <source>
        <dbReference type="EMBL" id="HIX19408.1"/>
    </source>
</evidence>
<comment type="function">
    <text evidence="5">Part of the twin-arginine translocation (Tat) system that transports large folded proteins containing a characteristic twin-arginine motif in their signal peptide across membranes.</text>
</comment>
<dbReference type="Proteomes" id="UP000823964">
    <property type="component" value="Unassembled WGS sequence"/>
</dbReference>
<keyword evidence="3 5" id="KW-1133">Transmembrane helix</keyword>
<dbReference type="PANTHER" id="PTHR30371">
    <property type="entry name" value="SEC-INDEPENDENT PROTEIN TRANSLOCASE PROTEIN TATC"/>
    <property type="match status" value="1"/>
</dbReference>
<keyword evidence="5" id="KW-0811">Translocation</keyword>
<name>A0A9D1VAA4_9BACT</name>
<keyword evidence="5" id="KW-1003">Cell membrane</keyword>
<comment type="subcellular location">
    <subcellularLocation>
        <location evidence="5">Cell membrane</location>
        <topology evidence="5">Multi-pass membrane protein</topology>
    </subcellularLocation>
    <subcellularLocation>
        <location evidence="1">Membrane</location>
        <topology evidence="1">Multi-pass membrane protein</topology>
    </subcellularLocation>
</comment>
<dbReference type="GO" id="GO:0009977">
    <property type="term" value="F:proton motive force dependent protein transmembrane transporter activity"/>
    <property type="evidence" value="ECO:0007669"/>
    <property type="project" value="TreeGrafter"/>
</dbReference>
<comment type="similarity">
    <text evidence="5">Belongs to the TatC family.</text>
</comment>
<dbReference type="GO" id="GO:0065002">
    <property type="term" value="P:intracellular protein transmembrane transport"/>
    <property type="evidence" value="ECO:0007669"/>
    <property type="project" value="TreeGrafter"/>
</dbReference>
<dbReference type="EMBL" id="DXFQ01000037">
    <property type="protein sequence ID" value="HIX19408.1"/>
    <property type="molecule type" value="Genomic_DNA"/>
</dbReference>
<dbReference type="GO" id="GO:0043953">
    <property type="term" value="P:protein transport by the Tat complex"/>
    <property type="evidence" value="ECO:0007669"/>
    <property type="project" value="UniProtKB-UniRule"/>
</dbReference>
<keyword evidence="5" id="KW-0813">Transport</keyword>
<dbReference type="GO" id="GO:0033281">
    <property type="term" value="C:TAT protein transport complex"/>
    <property type="evidence" value="ECO:0007669"/>
    <property type="project" value="UniProtKB-UniRule"/>
</dbReference>
<feature type="transmembrane region" description="Helical" evidence="5">
    <location>
        <begin position="232"/>
        <end position="255"/>
    </location>
</feature>
<evidence type="ECO:0000313" key="7">
    <source>
        <dbReference type="Proteomes" id="UP000823964"/>
    </source>
</evidence>
<reference evidence="6" key="1">
    <citation type="journal article" date="2021" name="PeerJ">
        <title>Extensive microbial diversity within the chicken gut microbiome revealed by metagenomics and culture.</title>
        <authorList>
            <person name="Gilroy R."/>
            <person name="Ravi A."/>
            <person name="Getino M."/>
            <person name="Pursley I."/>
            <person name="Horton D.L."/>
            <person name="Alikhan N.F."/>
            <person name="Baker D."/>
            <person name="Gharbi K."/>
            <person name="Hall N."/>
            <person name="Watson M."/>
            <person name="Adriaenssens E.M."/>
            <person name="Foster-Nyarko E."/>
            <person name="Jarju S."/>
            <person name="Secka A."/>
            <person name="Antonio M."/>
            <person name="Oren A."/>
            <person name="Chaudhuri R.R."/>
            <person name="La Ragione R."/>
            <person name="Hildebrand F."/>
            <person name="Pallen M.J."/>
        </authorList>
    </citation>
    <scope>NUCLEOTIDE SEQUENCE</scope>
    <source>
        <strain evidence="6">14975</strain>
    </source>
</reference>
<feature type="transmembrane region" description="Helical" evidence="5">
    <location>
        <begin position="313"/>
        <end position="330"/>
    </location>
</feature>
<reference evidence="6" key="2">
    <citation type="submission" date="2021-04" db="EMBL/GenBank/DDBJ databases">
        <authorList>
            <person name="Gilroy R."/>
        </authorList>
    </citation>
    <scope>NUCLEOTIDE SEQUENCE</scope>
    <source>
        <strain evidence="6">14975</strain>
    </source>
</reference>
<gene>
    <name evidence="5 6" type="primary">tatC</name>
    <name evidence="6" type="ORF">H9862_02250</name>
</gene>
<evidence type="ECO:0000256" key="3">
    <source>
        <dbReference type="ARBA" id="ARBA00022989"/>
    </source>
</evidence>
<evidence type="ECO:0000256" key="5">
    <source>
        <dbReference type="HAMAP-Rule" id="MF_00902"/>
    </source>
</evidence>
<proteinExistence type="inferred from homology"/>
<protein>
    <recommendedName>
        <fullName evidence="5">Sec-independent protein translocase protein TatC</fullName>
    </recommendedName>
</protein>
<comment type="subunit">
    <text evidence="5">Forms a complex with TatA.</text>
</comment>
<keyword evidence="4 5" id="KW-0472">Membrane</keyword>
<evidence type="ECO:0000256" key="2">
    <source>
        <dbReference type="ARBA" id="ARBA00022692"/>
    </source>
</evidence>
<accession>A0A9D1VAA4</accession>
<evidence type="ECO:0000256" key="1">
    <source>
        <dbReference type="ARBA" id="ARBA00004141"/>
    </source>
</evidence>
<evidence type="ECO:0000256" key="4">
    <source>
        <dbReference type="ARBA" id="ARBA00023136"/>
    </source>
</evidence>
<dbReference type="Pfam" id="PF00902">
    <property type="entry name" value="TatC"/>
    <property type="match status" value="1"/>
</dbReference>